<protein>
    <submittedName>
        <fullName evidence="2">Uncharacterized protein</fullName>
    </submittedName>
</protein>
<sequence>MEQPRLLSKLRTALNYLYDSQQSHQNRHEAHQFLLTYKQSNVRRLVVSRLQSRKDRTDDGENNEISFNQAEDLTGSIFLSCLGLLYSSCSQNNSNSHERIFTAQALNHRCRSIKLTEILDIEAEDGVECGTARLVLALEEVKHARNTQPNNTADLNEKTKSILTAWLERYVPMLVNRSGGGSACTGAELLAVVLERHSSVLLDSPYLVDESRGEEQIKGTLMMFSLSVAIYVAAFRDFEEQQQQQNQQDEARSPWANAVLAELGSALSVTMLRLRYRPTTDKQATPSPDPSCPPLIDALVHAINVVKDSAAAYLTNQQAGNEMPSLLQDAHHYAIHRSIAACLTSLPETVLLPPGQDYVHRIPSVDRGSLRAASMELRCNETGMEKAMTVLIQSTGNVYDDSSAARLLGMCEAWARYVAVPIHVIDESVGKVAVQFMHISKGTPAMIQQQKVQSLAFQYLVSIFEAALPTLSATGLQNGKKKQGNKSKKRNEKRLDRAKAVEDESSQSQAEEELLARKNAACAAAAAAFGISTSHTGDDWGLRLASSCPTTTSHAICSTVAAAATSVLPHLLWLERNDGPSQQWRNELFSVIIAAIQRMCKSQDRDTRALAYEALMILHSALNSVTAVSCRVEQIAIDSICECALSLSASCAYPLNYFDNLYENNDEDLEIERNDVRDVCRSVCSLDSGNYGSDESKSPSIMILNRIVSACHSAVTGTDPAVLPSEAVVHALSSLAKPLNKLGNKCLEQPDEEGCTILFKALDSFGFVFQILNSLIERLPHSKTLPLSRLVLIGFASLAPLLSSVANMALRSTTETERHLIEIFEKTLYAGIQQAILATAQIPELVAESTLELTRYDIKGAMRGPGGEDHVGCIALIRMSSESDVLRSSVFKVCGESILQDLTNLHHALKRIEVERGVGVDYGKGVTPLSRRLLIRVVSRLGMQQGGGTVLHTLLEEPLREIVAQKSTPTTVEKLFRLCEAALDLSFFSPPLLSHLFRNRASDLDSLFQTVIMGYSGLSFTSEADSTTQQWGRLRCGVICLLRACQSMTDYSSGVFTALIKAECEAAAAQCGQGPESGSNLFIEDIVGEEKIHTGAYVILIGECLKHLSSSKHMTVEDQVESCRRCVQVLKHCAPDVASVLLHVSPEATVHVDPRVTLAEAWFSTMKTLASVCRHSEQIISSLAAENVQTLFGESLSLAMLFIFMKDIGGKKRPAPDVQRGMSSDGPQTLAISDFIAEAMLLGPPILAGSISALSAHIQLNCGNEVPAEVLGAAAISASILRAISGATPPWVVEDTPVLFKSMYVALGSNPDLFIQTLGVSTKLETMTAVGGLRAGEKLSGRYLDASESHINSFLSKASETVAKNDWKKMKVVLKSATGGKKKESGFNLKPHYCNWECERV</sequence>
<proteinExistence type="predicted"/>
<evidence type="ECO:0000313" key="2">
    <source>
        <dbReference type="EMBL" id="KAK1740655.1"/>
    </source>
</evidence>
<reference evidence="2" key="1">
    <citation type="submission" date="2023-06" db="EMBL/GenBank/DDBJ databases">
        <title>Survivors Of The Sea: Transcriptome response of Skeletonema marinoi to long-term dormancy.</title>
        <authorList>
            <person name="Pinder M.I.M."/>
            <person name="Kourtchenko O."/>
            <person name="Robertson E.K."/>
            <person name="Larsson T."/>
            <person name="Maumus F."/>
            <person name="Osuna-Cruz C.M."/>
            <person name="Vancaester E."/>
            <person name="Stenow R."/>
            <person name="Vandepoele K."/>
            <person name="Ploug H."/>
            <person name="Bruchert V."/>
            <person name="Godhe A."/>
            <person name="Topel M."/>
        </authorList>
    </citation>
    <scope>NUCLEOTIDE SEQUENCE</scope>
    <source>
        <strain evidence="2">R05AC</strain>
    </source>
</reference>
<comment type="caution">
    <text evidence="2">The sequence shown here is derived from an EMBL/GenBank/DDBJ whole genome shotgun (WGS) entry which is preliminary data.</text>
</comment>
<dbReference type="EMBL" id="JATAAI010000015">
    <property type="protein sequence ID" value="KAK1740655.1"/>
    <property type="molecule type" value="Genomic_DNA"/>
</dbReference>
<keyword evidence="3" id="KW-1185">Reference proteome</keyword>
<gene>
    <name evidence="2" type="ORF">QTG54_008750</name>
</gene>
<feature type="compositionally biased region" description="Basic and acidic residues" evidence="1">
    <location>
        <begin position="493"/>
        <end position="502"/>
    </location>
</feature>
<feature type="region of interest" description="Disordered" evidence="1">
    <location>
        <begin position="475"/>
        <end position="509"/>
    </location>
</feature>
<evidence type="ECO:0000313" key="3">
    <source>
        <dbReference type="Proteomes" id="UP001224775"/>
    </source>
</evidence>
<accession>A0AAD9DCG0</accession>
<feature type="compositionally biased region" description="Basic residues" evidence="1">
    <location>
        <begin position="479"/>
        <end position="492"/>
    </location>
</feature>
<evidence type="ECO:0000256" key="1">
    <source>
        <dbReference type="SAM" id="MobiDB-lite"/>
    </source>
</evidence>
<name>A0AAD9DCG0_9STRA</name>
<organism evidence="2 3">
    <name type="scientific">Skeletonema marinoi</name>
    <dbReference type="NCBI Taxonomy" id="267567"/>
    <lineage>
        <taxon>Eukaryota</taxon>
        <taxon>Sar</taxon>
        <taxon>Stramenopiles</taxon>
        <taxon>Ochrophyta</taxon>
        <taxon>Bacillariophyta</taxon>
        <taxon>Coscinodiscophyceae</taxon>
        <taxon>Thalassiosirophycidae</taxon>
        <taxon>Thalassiosirales</taxon>
        <taxon>Skeletonemataceae</taxon>
        <taxon>Skeletonema</taxon>
        <taxon>Skeletonema marinoi-dohrnii complex</taxon>
    </lineage>
</organism>
<dbReference type="Proteomes" id="UP001224775">
    <property type="component" value="Unassembled WGS sequence"/>
</dbReference>